<dbReference type="GO" id="GO:0000447">
    <property type="term" value="P:endonucleolytic cleavage in ITS1 to separate SSU-rRNA from 5.8S rRNA and LSU-rRNA from tricistronic rRNA transcript (SSU-rRNA, 5.8S rRNA, LSU-rRNA)"/>
    <property type="evidence" value="ECO:0007669"/>
    <property type="project" value="TreeGrafter"/>
</dbReference>
<dbReference type="PANTHER" id="PTHR14490">
    <property type="entry name" value="ZINC FINGER, ZZ TYPE"/>
    <property type="match status" value="1"/>
</dbReference>
<feature type="compositionally biased region" description="Basic residues" evidence="2">
    <location>
        <begin position="1"/>
        <end position="10"/>
    </location>
</feature>
<dbReference type="EMBL" id="JAUTDP010000003">
    <property type="protein sequence ID" value="KAK3401026.1"/>
    <property type="molecule type" value="Genomic_DNA"/>
</dbReference>
<evidence type="ECO:0000256" key="2">
    <source>
        <dbReference type="SAM" id="MobiDB-lite"/>
    </source>
</evidence>
<dbReference type="AlphaFoldDB" id="A0AAE0PJ53"/>
<keyword evidence="5" id="KW-1185">Reference proteome</keyword>
<feature type="compositionally biased region" description="Acidic residues" evidence="2">
    <location>
        <begin position="29"/>
        <end position="39"/>
    </location>
</feature>
<dbReference type="PANTHER" id="PTHR14490:SF5">
    <property type="entry name" value="PROTEIN KRI1 HOMOLOG"/>
    <property type="match status" value="1"/>
</dbReference>
<dbReference type="GO" id="GO:0005730">
    <property type="term" value="C:nucleolus"/>
    <property type="evidence" value="ECO:0007669"/>
    <property type="project" value="TreeGrafter"/>
</dbReference>
<feature type="region of interest" description="Disordered" evidence="2">
    <location>
        <begin position="637"/>
        <end position="739"/>
    </location>
</feature>
<feature type="compositionally biased region" description="Acidic residues" evidence="2">
    <location>
        <begin position="84"/>
        <end position="106"/>
    </location>
</feature>
<evidence type="ECO:0000313" key="4">
    <source>
        <dbReference type="EMBL" id="KAK3401026.1"/>
    </source>
</evidence>
<feature type="compositionally biased region" description="Basic residues" evidence="2">
    <location>
        <begin position="432"/>
        <end position="441"/>
    </location>
</feature>
<dbReference type="Pfam" id="PF05178">
    <property type="entry name" value="Kri1"/>
    <property type="match status" value="1"/>
</dbReference>
<proteinExistence type="inferred from homology"/>
<comment type="similarity">
    <text evidence="1">Belongs to the KRI1 family.</text>
</comment>
<organism evidence="4 5">
    <name type="scientific">Sordaria brevicollis</name>
    <dbReference type="NCBI Taxonomy" id="83679"/>
    <lineage>
        <taxon>Eukaryota</taxon>
        <taxon>Fungi</taxon>
        <taxon>Dikarya</taxon>
        <taxon>Ascomycota</taxon>
        <taxon>Pezizomycotina</taxon>
        <taxon>Sordariomycetes</taxon>
        <taxon>Sordariomycetidae</taxon>
        <taxon>Sordariales</taxon>
        <taxon>Sordariaceae</taxon>
        <taxon>Sordaria</taxon>
    </lineage>
</organism>
<feature type="region of interest" description="Disordered" evidence="2">
    <location>
        <begin position="406"/>
        <end position="450"/>
    </location>
</feature>
<feature type="region of interest" description="Disordered" evidence="2">
    <location>
        <begin position="319"/>
        <end position="356"/>
    </location>
</feature>
<feature type="compositionally biased region" description="Basic and acidic residues" evidence="2">
    <location>
        <begin position="321"/>
        <end position="356"/>
    </location>
</feature>
<feature type="domain" description="Kri1-like C-terminal" evidence="3">
    <location>
        <begin position="529"/>
        <end position="625"/>
    </location>
</feature>
<dbReference type="InterPro" id="IPR018034">
    <property type="entry name" value="Kri1"/>
</dbReference>
<feature type="compositionally biased region" description="Basic and acidic residues" evidence="2">
    <location>
        <begin position="669"/>
        <end position="705"/>
    </location>
</feature>
<dbReference type="Proteomes" id="UP001281003">
    <property type="component" value="Unassembled WGS sequence"/>
</dbReference>
<dbReference type="GO" id="GO:0030686">
    <property type="term" value="C:90S preribosome"/>
    <property type="evidence" value="ECO:0007669"/>
    <property type="project" value="TreeGrafter"/>
</dbReference>
<feature type="region of interest" description="Disordered" evidence="2">
    <location>
        <begin position="468"/>
        <end position="518"/>
    </location>
</feature>
<evidence type="ECO:0000313" key="5">
    <source>
        <dbReference type="Proteomes" id="UP001281003"/>
    </source>
</evidence>
<dbReference type="InterPro" id="IPR024626">
    <property type="entry name" value="Kri1-like_C"/>
</dbReference>
<feature type="compositionally biased region" description="Basic and acidic residues" evidence="2">
    <location>
        <begin position="60"/>
        <end position="83"/>
    </location>
</feature>
<evidence type="ECO:0000259" key="3">
    <source>
        <dbReference type="Pfam" id="PF12936"/>
    </source>
</evidence>
<gene>
    <name evidence="4" type="ORF">B0T20DRAFT_405828</name>
</gene>
<comment type="caution">
    <text evidence="4">The sequence shown here is derived from an EMBL/GenBank/DDBJ whole genome shotgun (WGS) entry which is preliminary data.</text>
</comment>
<reference evidence="4" key="2">
    <citation type="submission" date="2023-07" db="EMBL/GenBank/DDBJ databases">
        <authorList>
            <consortium name="Lawrence Berkeley National Laboratory"/>
            <person name="Haridas S."/>
            <person name="Hensen N."/>
            <person name="Bonometti L."/>
            <person name="Westerberg I."/>
            <person name="Brannstrom I.O."/>
            <person name="Guillou S."/>
            <person name="Cros-Aarteil S."/>
            <person name="Calhoun S."/>
            <person name="Kuo A."/>
            <person name="Mondo S."/>
            <person name="Pangilinan J."/>
            <person name="Riley R."/>
            <person name="LaButti K."/>
            <person name="Andreopoulos B."/>
            <person name="Lipzen A."/>
            <person name="Chen C."/>
            <person name="Yanf M."/>
            <person name="Daum C."/>
            <person name="Ng V."/>
            <person name="Clum A."/>
            <person name="Steindorff A."/>
            <person name="Ohm R."/>
            <person name="Martin F."/>
            <person name="Silar P."/>
            <person name="Natvig D."/>
            <person name="Lalanne C."/>
            <person name="Gautier V."/>
            <person name="Ament-velasquez S.L."/>
            <person name="Kruys A."/>
            <person name="Hutchinson M.I."/>
            <person name="Powell A.J."/>
            <person name="Barry K."/>
            <person name="Miller A.N."/>
            <person name="Grigoriev I.V."/>
            <person name="Debuchy R."/>
            <person name="Gladieux P."/>
            <person name="Thoren M.H."/>
            <person name="Johannesson H."/>
        </authorList>
    </citation>
    <scope>NUCLEOTIDE SEQUENCE</scope>
    <source>
        <strain evidence="4">FGSC 1904</strain>
    </source>
</reference>
<feature type="compositionally biased region" description="Basic and acidic residues" evidence="2">
    <location>
        <begin position="498"/>
        <end position="518"/>
    </location>
</feature>
<sequence length="739" mass="84102">MPRPKSKAAKARITGANMDPIIPRKGLFDDDASSEDEQDGGATLGASADLKINEEYARRFEHNKKREEMHRLEEKFKSKKEGGLGEEEDEEDSSEDETEDDEGFLVTEDLDAEINATLEAIKKRDPRIYDKDAVFYTPFDADGQPVKEKKEKTMTLRDYHRERYMAGDIGAEDDDAPKPKTYAEEQADLKQNILSEINAAAGEDEEWSDDDAFIKPVKKEETATENGVHPSRAKAIDLSELDVKNADKNPEDFLSKFMQSKAWAPADGSRWEAFESDEGEDNFPEMAEEFEHAYNMRFEDPNKSNELLKTYSRNLANAKSVRKEELTGRKKQRQLEKERKEAEKKQREEERARLRRLKIDEAAEKLSKIKKAAGLTGKELSDEEWMKFLEDAWDNDRWEEEMRKQFGEEYYAEGEDDVSGSDEDEEDEDGKKKKKKKLPKKPKWDDDIDIKDIIPDFDDEELPDVVLSDLDIAKPDAEGQEAEAEEDDADLGSDLSADEGRPSKKRKTTADIKKEKQAAKKAAKAELAKLEALVDTKMELDAPRALTAPKDKKYKENLFPFRYRETSPVSFGMTARDILLAPSDAALNEFAGLKKLATFRDAEKKRKERKKLGKKARLRQWRRETFGREFEESGPTFGFEALAEDGTPLANKNEGSGANAGAVKHKKRGGDNKKDKDGEKKKSDEKKNKEKKKDDGEKKEEKKETAATTEGGADNIIEGERKKKRKRSKNKKASDEAEA</sequence>
<reference evidence="4" key="1">
    <citation type="journal article" date="2023" name="Mol. Phylogenet. Evol.">
        <title>Genome-scale phylogeny and comparative genomics of the fungal order Sordariales.</title>
        <authorList>
            <person name="Hensen N."/>
            <person name="Bonometti L."/>
            <person name="Westerberg I."/>
            <person name="Brannstrom I.O."/>
            <person name="Guillou S."/>
            <person name="Cros-Aarteil S."/>
            <person name="Calhoun S."/>
            <person name="Haridas S."/>
            <person name="Kuo A."/>
            <person name="Mondo S."/>
            <person name="Pangilinan J."/>
            <person name="Riley R."/>
            <person name="LaButti K."/>
            <person name="Andreopoulos B."/>
            <person name="Lipzen A."/>
            <person name="Chen C."/>
            <person name="Yan M."/>
            <person name="Daum C."/>
            <person name="Ng V."/>
            <person name="Clum A."/>
            <person name="Steindorff A."/>
            <person name="Ohm R.A."/>
            <person name="Martin F."/>
            <person name="Silar P."/>
            <person name="Natvig D.O."/>
            <person name="Lalanne C."/>
            <person name="Gautier V."/>
            <person name="Ament-Velasquez S.L."/>
            <person name="Kruys A."/>
            <person name="Hutchinson M.I."/>
            <person name="Powell A.J."/>
            <person name="Barry K."/>
            <person name="Miller A.N."/>
            <person name="Grigoriev I.V."/>
            <person name="Debuchy R."/>
            <person name="Gladieux P."/>
            <person name="Hiltunen Thoren M."/>
            <person name="Johannesson H."/>
        </authorList>
    </citation>
    <scope>NUCLEOTIDE SEQUENCE</scope>
    <source>
        <strain evidence="4">FGSC 1904</strain>
    </source>
</reference>
<accession>A0AAE0PJ53</accession>
<feature type="region of interest" description="Disordered" evidence="2">
    <location>
        <begin position="1"/>
        <end position="48"/>
    </location>
</feature>
<dbReference type="Pfam" id="PF12936">
    <property type="entry name" value="Kri1_C"/>
    <property type="match status" value="1"/>
</dbReference>
<feature type="compositionally biased region" description="Acidic residues" evidence="2">
    <location>
        <begin position="410"/>
        <end position="428"/>
    </location>
</feature>
<feature type="compositionally biased region" description="Basic residues" evidence="2">
    <location>
        <begin position="722"/>
        <end position="731"/>
    </location>
</feature>
<feature type="region of interest" description="Disordered" evidence="2">
    <location>
        <begin position="60"/>
        <end position="106"/>
    </location>
</feature>
<evidence type="ECO:0000256" key="1">
    <source>
        <dbReference type="ARBA" id="ARBA00007473"/>
    </source>
</evidence>
<protein>
    <submittedName>
        <fullName evidence="4">KRI1-like family-domain-containing protein</fullName>
    </submittedName>
</protein>
<feature type="compositionally biased region" description="Acidic residues" evidence="2">
    <location>
        <begin position="478"/>
        <end position="491"/>
    </location>
</feature>
<name>A0AAE0PJ53_SORBR</name>